<organism evidence="1 2">
    <name type="scientific">Tritrichomonas musculus</name>
    <dbReference type="NCBI Taxonomy" id="1915356"/>
    <lineage>
        <taxon>Eukaryota</taxon>
        <taxon>Metamonada</taxon>
        <taxon>Parabasalia</taxon>
        <taxon>Tritrichomonadida</taxon>
        <taxon>Tritrichomonadidae</taxon>
        <taxon>Tritrichomonas</taxon>
    </lineage>
</organism>
<sequence length="92" mass="10828">MLKVIHRNNLNELKSNLECLEDRVNDFEIPKCAYMNSVACFGKELTDYGFTSLDWNLNFILPILKSEIDNRINELTREIWGVSHYVEITKTF</sequence>
<dbReference type="EMBL" id="JAPFFF010000009">
    <property type="protein sequence ID" value="KAK8882444.1"/>
    <property type="molecule type" value="Genomic_DNA"/>
</dbReference>
<evidence type="ECO:0000313" key="2">
    <source>
        <dbReference type="Proteomes" id="UP001470230"/>
    </source>
</evidence>
<reference evidence="1 2" key="1">
    <citation type="submission" date="2024-04" db="EMBL/GenBank/DDBJ databases">
        <title>Tritrichomonas musculus Genome.</title>
        <authorList>
            <person name="Alves-Ferreira E."/>
            <person name="Grigg M."/>
            <person name="Lorenzi H."/>
            <person name="Galac M."/>
        </authorList>
    </citation>
    <scope>NUCLEOTIDE SEQUENCE [LARGE SCALE GENOMIC DNA]</scope>
    <source>
        <strain evidence="1 2">EAF2021</strain>
    </source>
</reference>
<protein>
    <submittedName>
        <fullName evidence="1">Uncharacterized protein</fullName>
    </submittedName>
</protein>
<proteinExistence type="predicted"/>
<comment type="caution">
    <text evidence="1">The sequence shown here is derived from an EMBL/GenBank/DDBJ whole genome shotgun (WGS) entry which is preliminary data.</text>
</comment>
<dbReference type="Proteomes" id="UP001470230">
    <property type="component" value="Unassembled WGS sequence"/>
</dbReference>
<gene>
    <name evidence="1" type="ORF">M9Y10_045086</name>
</gene>
<name>A0ABR2JUM6_9EUKA</name>
<accession>A0ABR2JUM6</accession>
<keyword evidence="2" id="KW-1185">Reference proteome</keyword>
<evidence type="ECO:0000313" key="1">
    <source>
        <dbReference type="EMBL" id="KAK8882444.1"/>
    </source>
</evidence>